<dbReference type="PANTHER" id="PTHR43877">
    <property type="entry name" value="AMINOALKYLPHOSPHONATE N-ACETYLTRANSFERASE-RELATED-RELATED"/>
    <property type="match status" value="1"/>
</dbReference>
<dbReference type="InterPro" id="IPR016181">
    <property type="entry name" value="Acyl_CoA_acyltransferase"/>
</dbReference>
<protein>
    <submittedName>
        <fullName evidence="4">GCN5-related N-acetyltransferase</fullName>
    </submittedName>
</protein>
<dbReference type="CDD" id="cd04301">
    <property type="entry name" value="NAT_SF"/>
    <property type="match status" value="1"/>
</dbReference>
<keyword evidence="5" id="KW-1185">Reference proteome</keyword>
<name>W7INH3_9PSEU</name>
<gene>
    <name evidence="4" type="ORF">UO65_2782</name>
</gene>
<dbReference type="Gene3D" id="3.40.630.30">
    <property type="match status" value="1"/>
</dbReference>
<dbReference type="EMBL" id="AYXG01000099">
    <property type="protein sequence ID" value="EWC61958.1"/>
    <property type="molecule type" value="Genomic_DNA"/>
</dbReference>
<dbReference type="Proteomes" id="UP000019277">
    <property type="component" value="Unassembled WGS sequence"/>
</dbReference>
<dbReference type="SUPFAM" id="SSF55729">
    <property type="entry name" value="Acyl-CoA N-acyltransferases (Nat)"/>
    <property type="match status" value="1"/>
</dbReference>
<dbReference type="STRING" id="909613.UO65_2782"/>
<comment type="caution">
    <text evidence="4">The sequence shown here is derived from an EMBL/GenBank/DDBJ whole genome shotgun (WGS) entry which is preliminary data.</text>
</comment>
<keyword evidence="1 4" id="KW-0808">Transferase</keyword>
<dbReference type="Pfam" id="PF00583">
    <property type="entry name" value="Acetyltransf_1"/>
    <property type="match status" value="1"/>
</dbReference>
<proteinExistence type="predicted"/>
<evidence type="ECO:0000259" key="3">
    <source>
        <dbReference type="PROSITE" id="PS51186"/>
    </source>
</evidence>
<sequence>MNMAPPVLVREATAEDAAAVGEVHAEAWHQAYRDLFESEWLARFVAERRVRWSTRMATPEFAADTLLVAERGDSVVAFAWFGPYPDKPADAELRACYAHPSVWGTGVSRALMDGVWDAVADCRRVRLWTLAGANRARRFYAKEGFAETGLFREHDFGDTRPVLQLEYAATPPR</sequence>
<dbReference type="GO" id="GO:0016747">
    <property type="term" value="F:acyltransferase activity, transferring groups other than amino-acyl groups"/>
    <property type="evidence" value="ECO:0007669"/>
    <property type="project" value="InterPro"/>
</dbReference>
<evidence type="ECO:0000313" key="4">
    <source>
        <dbReference type="EMBL" id="EWC61958.1"/>
    </source>
</evidence>
<evidence type="ECO:0000313" key="5">
    <source>
        <dbReference type="Proteomes" id="UP000019277"/>
    </source>
</evidence>
<evidence type="ECO:0000256" key="1">
    <source>
        <dbReference type="ARBA" id="ARBA00022679"/>
    </source>
</evidence>
<dbReference type="OrthoDB" id="5243635at2"/>
<dbReference type="InterPro" id="IPR050832">
    <property type="entry name" value="Bact_Acetyltransf"/>
</dbReference>
<dbReference type="eggNOG" id="COG0456">
    <property type="taxonomic scope" value="Bacteria"/>
</dbReference>
<accession>W7INH3</accession>
<dbReference type="AlphaFoldDB" id="W7INH3"/>
<dbReference type="PROSITE" id="PS51186">
    <property type="entry name" value="GNAT"/>
    <property type="match status" value="1"/>
</dbReference>
<keyword evidence="2" id="KW-0012">Acyltransferase</keyword>
<feature type="domain" description="N-acetyltransferase" evidence="3">
    <location>
        <begin position="7"/>
        <end position="166"/>
    </location>
</feature>
<organism evidence="4 5">
    <name type="scientific">Actinokineospora spheciospongiae</name>
    <dbReference type="NCBI Taxonomy" id="909613"/>
    <lineage>
        <taxon>Bacteria</taxon>
        <taxon>Bacillati</taxon>
        <taxon>Actinomycetota</taxon>
        <taxon>Actinomycetes</taxon>
        <taxon>Pseudonocardiales</taxon>
        <taxon>Pseudonocardiaceae</taxon>
        <taxon>Actinokineospora</taxon>
    </lineage>
</organism>
<reference evidence="4 5" key="1">
    <citation type="journal article" date="2014" name="Genome Announc.">
        <title>Draft Genome Sequence of the Antitrypanosomally Active Sponge-Associated Bacterium Actinokineospora sp. Strain EG49.</title>
        <authorList>
            <person name="Harjes J."/>
            <person name="Ryu T."/>
            <person name="Abdelmohsen U.R."/>
            <person name="Moitinho-Silva L."/>
            <person name="Horn H."/>
            <person name="Ravasi T."/>
            <person name="Hentschel U."/>
        </authorList>
    </citation>
    <scope>NUCLEOTIDE SEQUENCE [LARGE SCALE GENOMIC DNA]</scope>
    <source>
        <strain evidence="4 5">EG49</strain>
    </source>
</reference>
<dbReference type="InterPro" id="IPR000182">
    <property type="entry name" value="GNAT_dom"/>
</dbReference>
<evidence type="ECO:0000256" key="2">
    <source>
        <dbReference type="ARBA" id="ARBA00023315"/>
    </source>
</evidence>